<feature type="region of interest" description="Disordered" evidence="1">
    <location>
        <begin position="67"/>
        <end position="96"/>
    </location>
</feature>
<accession>A0A6J7GS24</accession>
<protein>
    <submittedName>
        <fullName evidence="2">Unannotated protein</fullName>
    </submittedName>
</protein>
<proteinExistence type="predicted"/>
<evidence type="ECO:0000256" key="1">
    <source>
        <dbReference type="SAM" id="MobiDB-lite"/>
    </source>
</evidence>
<sequence length="96" mass="10733">MTDLSDAQRIAVALDVLGVIYTPEGVGVWLYGRQDTLGGQCALDMLRQNNLPAFERAVRALGDWDDLHADDPKDWPMPDWMPDWMTDGSRAEADRG</sequence>
<feature type="compositionally biased region" description="Basic and acidic residues" evidence="1">
    <location>
        <begin position="67"/>
        <end position="76"/>
    </location>
</feature>
<reference evidence="2" key="1">
    <citation type="submission" date="2020-05" db="EMBL/GenBank/DDBJ databases">
        <authorList>
            <person name="Chiriac C."/>
            <person name="Salcher M."/>
            <person name="Ghai R."/>
            <person name="Kavagutti S V."/>
        </authorList>
    </citation>
    <scope>NUCLEOTIDE SEQUENCE</scope>
</reference>
<dbReference type="EMBL" id="CAFBMK010000036">
    <property type="protein sequence ID" value="CAB4906229.1"/>
    <property type="molecule type" value="Genomic_DNA"/>
</dbReference>
<gene>
    <name evidence="2" type="ORF">UFOPK3564_00902</name>
</gene>
<feature type="compositionally biased region" description="Low complexity" evidence="1">
    <location>
        <begin position="77"/>
        <end position="87"/>
    </location>
</feature>
<organism evidence="2">
    <name type="scientific">freshwater metagenome</name>
    <dbReference type="NCBI Taxonomy" id="449393"/>
    <lineage>
        <taxon>unclassified sequences</taxon>
        <taxon>metagenomes</taxon>
        <taxon>ecological metagenomes</taxon>
    </lineage>
</organism>
<evidence type="ECO:0000313" key="2">
    <source>
        <dbReference type="EMBL" id="CAB4906229.1"/>
    </source>
</evidence>
<dbReference type="AlphaFoldDB" id="A0A6J7GS24"/>
<name>A0A6J7GS24_9ZZZZ</name>